<dbReference type="InterPro" id="IPR032675">
    <property type="entry name" value="LRR_dom_sf"/>
</dbReference>
<feature type="region of interest" description="Disordered" evidence="1">
    <location>
        <begin position="1"/>
        <end position="21"/>
    </location>
</feature>
<dbReference type="AlphaFoldDB" id="A0AAD6RWK2"/>
<accession>A0AAD6RWK2</accession>
<evidence type="ECO:0000256" key="1">
    <source>
        <dbReference type="SAM" id="MobiDB-lite"/>
    </source>
</evidence>
<evidence type="ECO:0008006" key="4">
    <source>
        <dbReference type="Google" id="ProtNLM"/>
    </source>
</evidence>
<evidence type="ECO:0000313" key="2">
    <source>
        <dbReference type="EMBL" id="KAJ7016529.1"/>
    </source>
</evidence>
<dbReference type="Proteomes" id="UP001218188">
    <property type="component" value="Unassembled WGS sequence"/>
</dbReference>
<evidence type="ECO:0000313" key="3">
    <source>
        <dbReference type="Proteomes" id="UP001218188"/>
    </source>
</evidence>
<keyword evidence="3" id="KW-1185">Reference proteome</keyword>
<reference evidence="2" key="1">
    <citation type="submission" date="2023-03" db="EMBL/GenBank/DDBJ databases">
        <title>Massive genome expansion in bonnet fungi (Mycena s.s.) driven by repeated elements and novel gene families across ecological guilds.</title>
        <authorList>
            <consortium name="Lawrence Berkeley National Laboratory"/>
            <person name="Harder C.B."/>
            <person name="Miyauchi S."/>
            <person name="Viragh M."/>
            <person name="Kuo A."/>
            <person name="Thoen E."/>
            <person name="Andreopoulos B."/>
            <person name="Lu D."/>
            <person name="Skrede I."/>
            <person name="Drula E."/>
            <person name="Henrissat B."/>
            <person name="Morin E."/>
            <person name="Kohler A."/>
            <person name="Barry K."/>
            <person name="LaButti K."/>
            <person name="Morin E."/>
            <person name="Salamov A."/>
            <person name="Lipzen A."/>
            <person name="Mereny Z."/>
            <person name="Hegedus B."/>
            <person name="Baldrian P."/>
            <person name="Stursova M."/>
            <person name="Weitz H."/>
            <person name="Taylor A."/>
            <person name="Grigoriev I.V."/>
            <person name="Nagy L.G."/>
            <person name="Martin F."/>
            <person name="Kauserud H."/>
        </authorList>
    </citation>
    <scope>NUCLEOTIDE SEQUENCE</scope>
    <source>
        <strain evidence="2">CBHHK200</strain>
    </source>
</reference>
<protein>
    <recommendedName>
        <fullName evidence="4">F-box domain-containing protein</fullName>
    </recommendedName>
</protein>
<sequence>MDYLSRRLRSRQRSTNDAQRSQALNLDSVPPAITYPVLTLPVEIVSQIFSWTLVPGGPTSPFSAERKSLILGHIGRLWRQIALSTPELWNVMHLTIGRGPLEPTCIHTFFSRAASLPLSISVNTEFYNNWDALRTTLNAIVPYSRAWGNLSISARGEDLQPLQAIRELPHLESLTLILVDAEDGMLATMFQNAPLLRKAHLAWIGCQRAALPWSQLTSLHLDGFTWNHFGEMLGWTPGLVDLIIGPLSGAIHTPHLPPLPQLRSVIFSGTEIPLQTVILSRLEAPLRVLRISVRGDLAPFALPMAHPASLERLSVDIRSTYARVSASPSIESLNDMSSLRLLKITVHDYDPTASFALDPLILRLAEDAGFLPVLESLAIILLEHYSALHIPFDAQIMTDMLCARWLSGLRHFELRSRRPLPDLDEKAVDLEARGMHIHLETSPTLEVHFNRAEILNPTHSYH</sequence>
<feature type="compositionally biased region" description="Basic residues" evidence="1">
    <location>
        <begin position="1"/>
        <end position="12"/>
    </location>
</feature>
<dbReference type="SUPFAM" id="SSF52047">
    <property type="entry name" value="RNI-like"/>
    <property type="match status" value="1"/>
</dbReference>
<name>A0AAD6RWK2_9AGAR</name>
<dbReference type="EMBL" id="JARJCM010000491">
    <property type="protein sequence ID" value="KAJ7016529.1"/>
    <property type="molecule type" value="Genomic_DNA"/>
</dbReference>
<dbReference type="Gene3D" id="3.80.10.10">
    <property type="entry name" value="Ribonuclease Inhibitor"/>
    <property type="match status" value="1"/>
</dbReference>
<organism evidence="2 3">
    <name type="scientific">Mycena alexandri</name>
    <dbReference type="NCBI Taxonomy" id="1745969"/>
    <lineage>
        <taxon>Eukaryota</taxon>
        <taxon>Fungi</taxon>
        <taxon>Dikarya</taxon>
        <taxon>Basidiomycota</taxon>
        <taxon>Agaricomycotina</taxon>
        <taxon>Agaricomycetes</taxon>
        <taxon>Agaricomycetidae</taxon>
        <taxon>Agaricales</taxon>
        <taxon>Marasmiineae</taxon>
        <taxon>Mycenaceae</taxon>
        <taxon>Mycena</taxon>
    </lineage>
</organism>
<gene>
    <name evidence="2" type="ORF">C8F04DRAFT_516252</name>
</gene>
<comment type="caution">
    <text evidence="2">The sequence shown here is derived from an EMBL/GenBank/DDBJ whole genome shotgun (WGS) entry which is preliminary data.</text>
</comment>
<proteinExistence type="predicted"/>